<proteinExistence type="predicted"/>
<evidence type="ECO:0000313" key="4">
    <source>
        <dbReference type="Proteomes" id="UP000825799"/>
    </source>
</evidence>
<dbReference type="RefSeq" id="WP_220305028.1">
    <property type="nucleotide sequence ID" value="NZ_CP080590.1"/>
</dbReference>
<accession>A0ABX8WC84</accession>
<name>A0ABX8WC84_9HYPH</name>
<sequence length="607" mass="66725">MIGGLVLHDGHPALAIHLARVDDNERVTFRTRGLSANTIADAIAELRLMALGSRTGKPIIHSWASPSMTYSDADWERHREEYEAEFGLVGFPCVEVYHLKYGEGGRTSMHVHRVHLRIDSDGRVASTSHSAARQEKVSRISEFLAGERFTSGVFNKSVISRLREEGRPEIADAMVRAGLDKTTAAASPTSVERATAERLQDLSVDEVWRRCAAAWRRSDTGPAFSAALADSGLRLAQGEKCPVVVSPAGVTHPLLRAINKGGERQSGQAIRKADLTARLRGMVLPSARELLPLAGFVAGVFSITHLDRVPVSAPRQPETMTDGEVPATGAVDHTPELTFEQEAALVELDDALHSAAAGRAREIRLQIEDEIVKEVRKRRQHEALRLRIAGEKAAWDLAGIGVPNWRDRYRAELAGLPAQYGPHLKWVEQLDAERRRVTLKSGAILTLAPDRTWTAQSSNADVIPFMISHAKERGWKTITVNGKPEWRAKMAQEATRAGLVVMDADLQNIVADERLHIHQEALVDAWLQARAALARCTTETRQQALERLMGVLGQIAEDETDLVGRVIDPDRQEALAKDIIRYRHMTQDQAQELAAGPSSPGSPFRGG</sequence>
<dbReference type="InterPro" id="IPR040677">
    <property type="entry name" value="LPD7"/>
</dbReference>
<evidence type="ECO:0000259" key="2">
    <source>
        <dbReference type="Pfam" id="PF18821"/>
    </source>
</evidence>
<feature type="compositionally biased region" description="Low complexity" evidence="1">
    <location>
        <begin position="596"/>
        <end position="607"/>
    </location>
</feature>
<dbReference type="EMBL" id="CP080590">
    <property type="protein sequence ID" value="QYO76540.1"/>
    <property type="molecule type" value="Genomic_DNA"/>
</dbReference>
<dbReference type="Proteomes" id="UP000825799">
    <property type="component" value="Chromosome"/>
</dbReference>
<feature type="domain" description="Large polyvalent protein-associated" evidence="2">
    <location>
        <begin position="453"/>
        <end position="512"/>
    </location>
</feature>
<feature type="region of interest" description="Disordered" evidence="1">
    <location>
        <begin position="588"/>
        <end position="607"/>
    </location>
</feature>
<keyword evidence="4" id="KW-1185">Reference proteome</keyword>
<organism evidence="3 4">
    <name type="scientific">Devosia salina</name>
    <dbReference type="NCBI Taxonomy" id="2860336"/>
    <lineage>
        <taxon>Bacteria</taxon>
        <taxon>Pseudomonadati</taxon>
        <taxon>Pseudomonadota</taxon>
        <taxon>Alphaproteobacteria</taxon>
        <taxon>Hyphomicrobiales</taxon>
        <taxon>Devosiaceae</taxon>
        <taxon>Devosia</taxon>
    </lineage>
</organism>
<evidence type="ECO:0000313" key="3">
    <source>
        <dbReference type="EMBL" id="QYO76540.1"/>
    </source>
</evidence>
<evidence type="ECO:0000256" key="1">
    <source>
        <dbReference type="SAM" id="MobiDB-lite"/>
    </source>
</evidence>
<protein>
    <recommendedName>
        <fullName evidence="2">Large polyvalent protein-associated domain-containing protein</fullName>
    </recommendedName>
</protein>
<gene>
    <name evidence="3" type="ORF">K1X15_18430</name>
</gene>
<dbReference type="Pfam" id="PF18821">
    <property type="entry name" value="LPD7"/>
    <property type="match status" value="1"/>
</dbReference>
<reference evidence="3 4" key="1">
    <citation type="submission" date="2021-08" db="EMBL/GenBank/DDBJ databases">
        <title>Devosia salina sp. nov., isolated from the South China Sea sediment.</title>
        <authorList>
            <person name="Zhou Z."/>
        </authorList>
    </citation>
    <scope>NUCLEOTIDE SEQUENCE [LARGE SCALE GENOMIC DNA]</scope>
    <source>
        <strain evidence="3 4">SCS-3</strain>
    </source>
</reference>